<name>A0A2T2WT80_9FIRM</name>
<dbReference type="EMBL" id="PXYT01000054">
    <property type="protein sequence ID" value="PSR25459.1"/>
    <property type="molecule type" value="Genomic_DNA"/>
</dbReference>
<gene>
    <name evidence="2" type="ORF">C7B43_16855</name>
</gene>
<sequence>MKIVLCGSNRKGGELWGYVAGPKSASAGVVVLHAWWGLTPDFIDVADRLAGEGYRVVAPDLFYGETASTLEAAELLSEEMLSDAMINDVSETVHWLRGECGGARRKIGVVGFSLGGMLALEAGAHGDGDAVVTFYGTTVLQPGGDFQVPVLGHFAERDPYEPEKENIVPLFERLQELQVSATRYDYPGTGQWFFESSNKAYNPVAHHLAWQRTLHFLRESLG</sequence>
<dbReference type="InterPro" id="IPR051049">
    <property type="entry name" value="Dienelactone_hydrolase-like"/>
</dbReference>
<protein>
    <recommendedName>
        <fullName evidence="1">Dienelactone hydrolase domain-containing protein</fullName>
    </recommendedName>
</protein>
<evidence type="ECO:0000259" key="1">
    <source>
        <dbReference type="Pfam" id="PF01738"/>
    </source>
</evidence>
<evidence type="ECO:0000313" key="3">
    <source>
        <dbReference type="Proteomes" id="UP000242699"/>
    </source>
</evidence>
<dbReference type="InterPro" id="IPR002925">
    <property type="entry name" value="Dienelactn_hydro"/>
</dbReference>
<reference evidence="2 3" key="1">
    <citation type="journal article" date="2014" name="BMC Genomics">
        <title>Comparison of environmental and isolate Sulfobacillus genomes reveals diverse carbon, sulfur, nitrogen, and hydrogen metabolisms.</title>
        <authorList>
            <person name="Justice N.B."/>
            <person name="Norman A."/>
            <person name="Brown C.T."/>
            <person name="Singh A."/>
            <person name="Thomas B.C."/>
            <person name="Banfield J.F."/>
        </authorList>
    </citation>
    <scope>NUCLEOTIDE SEQUENCE [LARGE SCALE GENOMIC DNA]</scope>
    <source>
        <strain evidence="2">AMDSBA1</strain>
    </source>
</reference>
<dbReference type="Gene3D" id="3.40.50.1820">
    <property type="entry name" value="alpha/beta hydrolase"/>
    <property type="match status" value="1"/>
</dbReference>
<dbReference type="Pfam" id="PF01738">
    <property type="entry name" value="DLH"/>
    <property type="match status" value="1"/>
</dbReference>
<dbReference type="PANTHER" id="PTHR46623">
    <property type="entry name" value="CARBOXYMETHYLENEBUTENOLIDASE-RELATED"/>
    <property type="match status" value="1"/>
</dbReference>
<comment type="caution">
    <text evidence="2">The sequence shown here is derived from an EMBL/GenBank/DDBJ whole genome shotgun (WGS) entry which is preliminary data.</text>
</comment>
<proteinExistence type="predicted"/>
<dbReference type="PANTHER" id="PTHR46623:SF6">
    <property type="entry name" value="ALPHA_BETA-HYDROLASES SUPERFAMILY PROTEIN"/>
    <property type="match status" value="1"/>
</dbReference>
<organism evidence="2 3">
    <name type="scientific">Sulfobacillus benefaciens</name>
    <dbReference type="NCBI Taxonomy" id="453960"/>
    <lineage>
        <taxon>Bacteria</taxon>
        <taxon>Bacillati</taxon>
        <taxon>Bacillota</taxon>
        <taxon>Clostridia</taxon>
        <taxon>Eubacteriales</taxon>
        <taxon>Clostridiales Family XVII. Incertae Sedis</taxon>
        <taxon>Sulfobacillus</taxon>
    </lineage>
</organism>
<accession>A0A2T2WT80</accession>
<dbReference type="GO" id="GO:0016787">
    <property type="term" value="F:hydrolase activity"/>
    <property type="evidence" value="ECO:0007669"/>
    <property type="project" value="InterPro"/>
</dbReference>
<dbReference type="AlphaFoldDB" id="A0A2T2WT80"/>
<feature type="domain" description="Dienelactone hydrolase" evidence="1">
    <location>
        <begin position="17"/>
        <end position="219"/>
    </location>
</feature>
<dbReference type="SUPFAM" id="SSF53474">
    <property type="entry name" value="alpha/beta-Hydrolases"/>
    <property type="match status" value="1"/>
</dbReference>
<dbReference type="InterPro" id="IPR029058">
    <property type="entry name" value="AB_hydrolase_fold"/>
</dbReference>
<evidence type="ECO:0000313" key="2">
    <source>
        <dbReference type="EMBL" id="PSR25459.1"/>
    </source>
</evidence>
<dbReference type="Proteomes" id="UP000242699">
    <property type="component" value="Unassembled WGS sequence"/>
</dbReference>